<evidence type="ECO:0000313" key="13">
    <source>
        <dbReference type="Proteomes" id="UP000600600"/>
    </source>
</evidence>
<dbReference type="RefSeq" id="WP_186967318.1">
    <property type="nucleotide sequence ID" value="NZ_JACOOE010000005.1"/>
</dbReference>
<proteinExistence type="inferred from homology"/>
<reference evidence="12 13" key="1">
    <citation type="submission" date="2020-08" db="EMBL/GenBank/DDBJ databases">
        <title>Genome public.</title>
        <authorList>
            <person name="Liu C."/>
            <person name="Sun Q."/>
        </authorList>
    </citation>
    <scope>NUCLEOTIDE SEQUENCE [LARGE SCALE GENOMIC DNA]</scope>
    <source>
        <strain evidence="12 13">M27</strain>
    </source>
</reference>
<evidence type="ECO:0000256" key="8">
    <source>
        <dbReference type="ARBA" id="ARBA00023326"/>
    </source>
</evidence>
<dbReference type="Gene3D" id="3.20.20.80">
    <property type="entry name" value="Glycosidases"/>
    <property type="match status" value="2"/>
</dbReference>
<dbReference type="EC" id="3.2.1.8" evidence="9"/>
<evidence type="ECO:0000256" key="3">
    <source>
        <dbReference type="ARBA" id="ARBA00022651"/>
    </source>
</evidence>
<accession>A0ABR7CBP0</accession>
<evidence type="ECO:0000256" key="9">
    <source>
        <dbReference type="RuleBase" id="RU361174"/>
    </source>
</evidence>
<evidence type="ECO:0000256" key="4">
    <source>
        <dbReference type="ARBA" id="ARBA00022729"/>
    </source>
</evidence>
<keyword evidence="5 9" id="KW-0378">Hydrolase</keyword>
<dbReference type="PROSITE" id="PS51257">
    <property type="entry name" value="PROKAR_LIPOPROTEIN"/>
    <property type="match status" value="1"/>
</dbReference>
<comment type="catalytic activity">
    <reaction evidence="1 9">
        <text>Endohydrolysis of (1-&gt;4)-beta-D-xylosidic linkages in xylans.</text>
        <dbReference type="EC" id="3.2.1.8"/>
    </reaction>
</comment>
<dbReference type="EMBL" id="JACOOE010000005">
    <property type="protein sequence ID" value="MBC5605206.1"/>
    <property type="molecule type" value="Genomic_DNA"/>
</dbReference>
<dbReference type="PANTHER" id="PTHR31490:SF88">
    <property type="entry name" value="BETA-XYLANASE"/>
    <property type="match status" value="1"/>
</dbReference>
<dbReference type="InterPro" id="IPR044846">
    <property type="entry name" value="GH10"/>
</dbReference>
<comment type="caution">
    <text evidence="12">The sequence shown here is derived from an EMBL/GenBank/DDBJ whole genome shotgun (WGS) entry which is preliminary data.</text>
</comment>
<keyword evidence="4 10" id="KW-0732">Signal</keyword>
<evidence type="ECO:0000256" key="5">
    <source>
        <dbReference type="ARBA" id="ARBA00022801"/>
    </source>
</evidence>
<dbReference type="SMART" id="SM00633">
    <property type="entry name" value="Glyco_10"/>
    <property type="match status" value="1"/>
</dbReference>
<evidence type="ECO:0000256" key="7">
    <source>
        <dbReference type="ARBA" id="ARBA00023295"/>
    </source>
</evidence>
<keyword evidence="13" id="KW-1185">Reference proteome</keyword>
<feature type="chain" id="PRO_5046894614" description="Beta-xylanase" evidence="10">
    <location>
        <begin position="22"/>
        <end position="581"/>
    </location>
</feature>
<dbReference type="Proteomes" id="UP000600600">
    <property type="component" value="Unassembled WGS sequence"/>
</dbReference>
<evidence type="ECO:0000259" key="11">
    <source>
        <dbReference type="SMART" id="SM00633"/>
    </source>
</evidence>
<gene>
    <name evidence="12" type="ORF">H8S67_11065</name>
</gene>
<evidence type="ECO:0000313" key="12">
    <source>
        <dbReference type="EMBL" id="MBC5605206.1"/>
    </source>
</evidence>
<evidence type="ECO:0000256" key="10">
    <source>
        <dbReference type="SAM" id="SignalP"/>
    </source>
</evidence>
<evidence type="ECO:0000256" key="2">
    <source>
        <dbReference type="ARBA" id="ARBA00007495"/>
    </source>
</evidence>
<organism evidence="12 13">
    <name type="scientific">Bacteroides difficilis</name>
    <dbReference type="NCBI Taxonomy" id="2763021"/>
    <lineage>
        <taxon>Bacteria</taxon>
        <taxon>Pseudomonadati</taxon>
        <taxon>Bacteroidota</taxon>
        <taxon>Bacteroidia</taxon>
        <taxon>Bacteroidales</taxon>
        <taxon>Bacteroidaceae</taxon>
        <taxon>Bacteroides</taxon>
    </lineage>
</organism>
<evidence type="ECO:0000256" key="6">
    <source>
        <dbReference type="ARBA" id="ARBA00023277"/>
    </source>
</evidence>
<feature type="signal peptide" evidence="10">
    <location>
        <begin position="1"/>
        <end position="21"/>
    </location>
</feature>
<name>A0ABR7CBP0_9BACE</name>
<keyword evidence="6 9" id="KW-0119">Carbohydrate metabolism</keyword>
<dbReference type="InterPro" id="IPR001000">
    <property type="entry name" value="GH10_dom"/>
</dbReference>
<dbReference type="InterPro" id="IPR017853">
    <property type="entry name" value="GH"/>
</dbReference>
<keyword evidence="8 9" id="KW-0624">Polysaccharide degradation</keyword>
<keyword evidence="7 9" id="KW-0326">Glycosidase</keyword>
<sequence length="581" mass="64079">MKCIYKLMLVIAVPIISVSCADEYDCSSTYDKPEEVALADYLNGYDVLKTYINRSVSPDFKLGMGLAVNEFTEKEVKYSIARTNFDEITATDGMTHGSIVSDDGTMAFRPVMNFVSDAKDAQIAVHGRALCWHSMQNNAYLNEIIAPIPGDLTTGKTVVADFEANNINDTYPMSGNTGTATVVADPAGKSGNVLRVLNAVYDSYPKIHITLPKGKTLGNYKRVVLDINAPGTGGYYGNGMRMAINDTPLAAYGSPSSFPGCPGGGWGRGCIVLELDNLNLTAAYKALTEFDLIVGSRTGKSDYYIDNITMFWEIGKDDYIRPDAEKKEILTGAMNKWIAGMMEACDGYVTAWDVINEPMSDNENYKLRSAETETNADENFYWQDYLGENYAREIVKSARENFEVYGGEANSLKLFVNEYGLENPGNEKCKRLLQMIKQWEEDGITRIDGIGTAMHVTYSFDPAQQAKNEAGVVAMFGLLKETGKLVRISELEMNATDKNGQEFTAGNLTFVQRLAMGEYYNFIIRKYLEIIPAVQCCGITHWSPMDTLVGLWNGSSERNPAYIGFADGLAGKVVVSETENN</sequence>
<dbReference type="Pfam" id="PF00331">
    <property type="entry name" value="Glyco_hydro_10"/>
    <property type="match status" value="2"/>
</dbReference>
<dbReference type="PRINTS" id="PR00134">
    <property type="entry name" value="GLHYDRLASE10"/>
</dbReference>
<protein>
    <recommendedName>
        <fullName evidence="9">Beta-xylanase</fullName>
        <ecNumber evidence="9">3.2.1.8</ecNumber>
    </recommendedName>
</protein>
<dbReference type="PANTHER" id="PTHR31490">
    <property type="entry name" value="GLYCOSYL HYDROLASE"/>
    <property type="match status" value="1"/>
</dbReference>
<comment type="similarity">
    <text evidence="2 9">Belongs to the glycosyl hydrolase 10 (cellulase F) family.</text>
</comment>
<feature type="domain" description="GH10" evidence="11">
    <location>
        <begin position="290"/>
        <end position="569"/>
    </location>
</feature>
<keyword evidence="3" id="KW-0858">Xylan degradation</keyword>
<dbReference type="SUPFAM" id="SSF51445">
    <property type="entry name" value="(Trans)glycosidases"/>
    <property type="match status" value="1"/>
</dbReference>
<evidence type="ECO:0000256" key="1">
    <source>
        <dbReference type="ARBA" id="ARBA00000681"/>
    </source>
</evidence>